<name>A0A1I7UQ25_9PELO</name>
<reference evidence="3" key="1">
    <citation type="submission" date="2016-11" db="UniProtKB">
        <authorList>
            <consortium name="WormBaseParasite"/>
        </authorList>
    </citation>
    <scope>IDENTIFICATION</scope>
</reference>
<accession>A0A1I7UQ25</accession>
<evidence type="ECO:0000256" key="1">
    <source>
        <dbReference type="SAM" id="MobiDB-lite"/>
    </source>
</evidence>
<dbReference type="WBParaSite" id="Csp11.Scaffold630.g18208.t1">
    <property type="protein sequence ID" value="Csp11.Scaffold630.g18208.t1"/>
    <property type="gene ID" value="Csp11.Scaffold630.g18208"/>
</dbReference>
<organism evidence="2 3">
    <name type="scientific">Caenorhabditis tropicalis</name>
    <dbReference type="NCBI Taxonomy" id="1561998"/>
    <lineage>
        <taxon>Eukaryota</taxon>
        <taxon>Metazoa</taxon>
        <taxon>Ecdysozoa</taxon>
        <taxon>Nematoda</taxon>
        <taxon>Chromadorea</taxon>
        <taxon>Rhabditida</taxon>
        <taxon>Rhabditina</taxon>
        <taxon>Rhabditomorpha</taxon>
        <taxon>Rhabditoidea</taxon>
        <taxon>Rhabditidae</taxon>
        <taxon>Peloderinae</taxon>
        <taxon>Caenorhabditis</taxon>
    </lineage>
</organism>
<feature type="compositionally biased region" description="Basic and acidic residues" evidence="1">
    <location>
        <begin position="166"/>
        <end position="180"/>
    </location>
</feature>
<dbReference type="AlphaFoldDB" id="A0A1I7UQ25"/>
<sequence>MSKKPEGYKGEKVVYELFPGHIFPRFSGYEPTMDTPEGLDDDFEAAYSDSDSDCSMEYKGPILGLCAHLGPQRKPGWCHACFGKPRGGPTLFERVEAACREGGSGYLLSDPPVTQMTSVSAGIATCEASTSASTSAGSSSSNASSSESSSSGASQQPPTKKAKRASHQDASEKKDDKKQE</sequence>
<dbReference type="Proteomes" id="UP000095282">
    <property type="component" value="Unplaced"/>
</dbReference>
<feature type="region of interest" description="Disordered" evidence="1">
    <location>
        <begin position="127"/>
        <end position="180"/>
    </location>
</feature>
<evidence type="ECO:0000313" key="2">
    <source>
        <dbReference type="Proteomes" id="UP000095282"/>
    </source>
</evidence>
<proteinExistence type="predicted"/>
<evidence type="ECO:0000313" key="3">
    <source>
        <dbReference type="WBParaSite" id="Csp11.Scaffold630.g18208.t1"/>
    </source>
</evidence>
<protein>
    <submittedName>
        <fullName evidence="3">FmdB family transcriptional regulator</fullName>
    </submittedName>
</protein>
<feature type="compositionally biased region" description="Low complexity" evidence="1">
    <location>
        <begin position="127"/>
        <end position="154"/>
    </location>
</feature>
<keyword evidence="2" id="KW-1185">Reference proteome</keyword>